<keyword evidence="5" id="KW-1185">Reference proteome</keyword>
<dbReference type="Pfam" id="PF01190">
    <property type="entry name" value="Pollen_Ole_e_1"/>
    <property type="match status" value="1"/>
</dbReference>
<feature type="compositionally biased region" description="Basic and acidic residues" evidence="2">
    <location>
        <begin position="32"/>
        <end position="49"/>
    </location>
</feature>
<protein>
    <submittedName>
        <fullName evidence="4">Uncharacterized protein</fullName>
    </submittedName>
</protein>
<organism evidence="4 5">
    <name type="scientific">Tagetes erecta</name>
    <name type="common">African marigold</name>
    <dbReference type="NCBI Taxonomy" id="13708"/>
    <lineage>
        <taxon>Eukaryota</taxon>
        <taxon>Viridiplantae</taxon>
        <taxon>Streptophyta</taxon>
        <taxon>Embryophyta</taxon>
        <taxon>Tracheophyta</taxon>
        <taxon>Spermatophyta</taxon>
        <taxon>Magnoliopsida</taxon>
        <taxon>eudicotyledons</taxon>
        <taxon>Gunneridae</taxon>
        <taxon>Pentapetalae</taxon>
        <taxon>asterids</taxon>
        <taxon>campanulids</taxon>
        <taxon>Asterales</taxon>
        <taxon>Asteraceae</taxon>
        <taxon>Asteroideae</taxon>
        <taxon>Heliantheae alliance</taxon>
        <taxon>Tageteae</taxon>
        <taxon>Tagetes</taxon>
    </lineage>
</organism>
<evidence type="ECO:0000256" key="1">
    <source>
        <dbReference type="ARBA" id="ARBA00022729"/>
    </source>
</evidence>
<feature type="region of interest" description="Disordered" evidence="2">
    <location>
        <begin position="30"/>
        <end position="134"/>
    </location>
</feature>
<dbReference type="PANTHER" id="PTHR33470:SF40">
    <property type="entry name" value="PROTEIN SEED AND ROOT HAIR PROTECTIVE PROTEIN"/>
    <property type="match status" value="1"/>
</dbReference>
<reference evidence="4" key="1">
    <citation type="journal article" date="2023" name="bioRxiv">
        <title>Improved chromosome-level genome assembly for marigold (Tagetes erecta).</title>
        <authorList>
            <person name="Jiang F."/>
            <person name="Yuan L."/>
            <person name="Wang S."/>
            <person name="Wang H."/>
            <person name="Xu D."/>
            <person name="Wang A."/>
            <person name="Fan W."/>
        </authorList>
    </citation>
    <scope>NUCLEOTIDE SEQUENCE</scope>
    <source>
        <strain evidence="4">WSJ</strain>
        <tissue evidence="4">Leaf</tissue>
    </source>
</reference>
<dbReference type="EMBL" id="JAUHHV010000004">
    <property type="protein sequence ID" value="KAK1426722.1"/>
    <property type="molecule type" value="Genomic_DNA"/>
</dbReference>
<name>A0AAD8NZH7_TARER</name>
<gene>
    <name evidence="4" type="ORF">QVD17_15401</name>
</gene>
<evidence type="ECO:0000256" key="3">
    <source>
        <dbReference type="SAM" id="SignalP"/>
    </source>
</evidence>
<comment type="caution">
    <text evidence="4">The sequence shown here is derived from an EMBL/GenBank/DDBJ whole genome shotgun (WGS) entry which is preliminary data.</text>
</comment>
<accession>A0AAD8NZH7</accession>
<dbReference type="AlphaFoldDB" id="A0AAD8NZH7"/>
<evidence type="ECO:0000313" key="5">
    <source>
        <dbReference type="Proteomes" id="UP001229421"/>
    </source>
</evidence>
<feature type="signal peptide" evidence="3">
    <location>
        <begin position="1"/>
        <end position="24"/>
    </location>
</feature>
<feature type="compositionally biased region" description="Basic and acidic residues" evidence="2">
    <location>
        <begin position="58"/>
        <end position="106"/>
    </location>
</feature>
<dbReference type="PANTHER" id="PTHR33470">
    <property type="entry name" value="OS01G0164075 PROTEIN"/>
    <property type="match status" value="1"/>
</dbReference>
<dbReference type="Proteomes" id="UP001229421">
    <property type="component" value="Unassembled WGS sequence"/>
</dbReference>
<evidence type="ECO:0000313" key="4">
    <source>
        <dbReference type="EMBL" id="KAK1426722.1"/>
    </source>
</evidence>
<dbReference type="GO" id="GO:0071944">
    <property type="term" value="C:cell periphery"/>
    <property type="evidence" value="ECO:0007669"/>
    <property type="project" value="TreeGrafter"/>
</dbReference>
<keyword evidence="1 3" id="KW-0732">Signal</keyword>
<feature type="chain" id="PRO_5042023629" evidence="3">
    <location>
        <begin position="25"/>
        <end position="281"/>
    </location>
</feature>
<sequence length="281" mass="31181">MEANVARFASVLFLLLAVVVLASASADSGYVKSEKPDVSKERSHGEKLNPKIPAKPLITKEEHVVYEKTSPKKPKEEHVSYEKSDPKLPTKPVIPKEEHHAYEKNNPKLPSKPVIPKEEHGAYENNKPKSLTKTEKPLQPKVLEHPKNVAVQGLVYCKQGSKLIPLQGATTRVTCSAVHKSGYGSTSFSFLSCPADEKGYFLAKIPSWNPLKDDIWKIIKCKAFLENSPWRSCKVPEDTNGGITGAHLTFSRHLNRDGYCLSSVGPFIYNPGHESLPKKGY</sequence>
<proteinExistence type="predicted"/>
<evidence type="ECO:0000256" key="2">
    <source>
        <dbReference type="SAM" id="MobiDB-lite"/>
    </source>
</evidence>